<dbReference type="Pfam" id="PF02902">
    <property type="entry name" value="Peptidase_C48"/>
    <property type="match status" value="1"/>
</dbReference>
<dbReference type="InterPro" id="IPR007527">
    <property type="entry name" value="Znf_SWIM"/>
</dbReference>
<keyword evidence="2" id="KW-0645">Protease</keyword>
<evidence type="ECO:0000259" key="6">
    <source>
        <dbReference type="PROSITE" id="PS50600"/>
    </source>
</evidence>
<evidence type="ECO:0000256" key="1">
    <source>
        <dbReference type="ARBA" id="ARBA00005234"/>
    </source>
</evidence>
<proteinExistence type="inferred from homology"/>
<accession>A0A8B8DVH4</accession>
<keyword evidence="4" id="KW-0863">Zinc-finger</keyword>
<dbReference type="PROSITE" id="PS50600">
    <property type="entry name" value="ULP_PROTEASE"/>
    <property type="match status" value="1"/>
</dbReference>
<dbReference type="InterPro" id="IPR038765">
    <property type="entry name" value="Papain-like_cys_pep_sf"/>
</dbReference>
<evidence type="ECO:0000256" key="3">
    <source>
        <dbReference type="ARBA" id="ARBA00022801"/>
    </source>
</evidence>
<dbReference type="Pfam" id="PF04434">
    <property type="entry name" value="SWIM"/>
    <property type="match status" value="1"/>
</dbReference>
<evidence type="ECO:0000256" key="2">
    <source>
        <dbReference type="ARBA" id="ARBA00022670"/>
    </source>
</evidence>
<dbReference type="KEGG" id="cvn:111129710"/>
<evidence type="ECO:0000313" key="8">
    <source>
        <dbReference type="Proteomes" id="UP000694844"/>
    </source>
</evidence>
<evidence type="ECO:0000256" key="5">
    <source>
        <dbReference type="SAM" id="MobiDB-lite"/>
    </source>
</evidence>
<evidence type="ECO:0000256" key="4">
    <source>
        <dbReference type="PROSITE-ProRule" id="PRU00325"/>
    </source>
</evidence>
<feature type="domain" description="Ubiquitin-like protease family profile" evidence="6">
    <location>
        <begin position="413"/>
        <end position="598"/>
    </location>
</feature>
<dbReference type="SUPFAM" id="SSF57903">
    <property type="entry name" value="FYVE/PHD zinc finger"/>
    <property type="match status" value="1"/>
</dbReference>
<dbReference type="PROSITE" id="PS50966">
    <property type="entry name" value="ZF_SWIM"/>
    <property type="match status" value="1"/>
</dbReference>
<keyword evidence="8" id="KW-1185">Reference proteome</keyword>
<keyword evidence="4" id="KW-0862">Zinc</keyword>
<name>A0A8B8DVH4_CRAVI</name>
<reference evidence="9" key="1">
    <citation type="submission" date="2025-08" db="UniProtKB">
        <authorList>
            <consortium name="RefSeq"/>
        </authorList>
    </citation>
    <scope>IDENTIFICATION</scope>
    <source>
        <tissue evidence="9">Whole sample</tissue>
    </source>
</reference>
<dbReference type="AlphaFoldDB" id="A0A8B8DVH4"/>
<dbReference type="Gene3D" id="3.40.395.10">
    <property type="entry name" value="Adenoviral Proteinase, Chain A"/>
    <property type="match status" value="1"/>
</dbReference>
<sequence>MRKIANSHDETSYIESVDDLKVHPHWLVNVKLQTWFQKKWLSVSKRWVRAFRNQTMNTLVTTTNALERKHQEFKRGYLTQSSEGSLSAMVTALVTKFLPESYRSYLHNNVQGSELCRTYSVGIPAFLHNKPRRFVEHCLKRIPPHVNCIPPGNITCMGEKRYSVLSVDSGNKYAVTITDEQPTCSCVDYSRNHLPCKHMLAVFSEVPGCSWNDLPEGYRNSPCFNLDTDIFMQFNVEHPESTSYETDEQHLSCSQSPDDVHLSEESEPPATLHKEAMAHTESSSRPVHIILNEAISGLKEIQSDVYLVNDASDLEDICRQVLELKSYISSKIPTDCGIKLVTTKPKRPSLKRKPKDLPLNKKYKLSKKKHVQFAEEDDVVVLDGIFDTPSSDSEKCGLSDAHNPDIGIIPQVLEGIRLDVDTLWASKPVGYLVGKVGPHKITDHSIAFLKTTLSDELIDAYLHLLKETKKNKKIFHITSSIATAIFEGGSENFHGYMSKVKFSDFDLILGAVNENNSHWTLVVIYPSQKRLLYINPLGELKKTLANIGEKWRKFIFGRMAMGLLDMSPDGWKIETAKHTKQNDSNSCGVYVVKFAELIISDMALSFCCRQDSLSHIRRGIGNQLLQATEPLEEICRACSLHKSARGNDEWVKCSQCDDKFFHGHCIDHIGEDFICLMCTQQTFEYDLRINPTKTRKRSSFLYTDIRGRYPTADKKCPVVDEKRNDIEGKNGNVDENELEEIKTVNVSGIDADFINTNVDSVLHALRATINCDILECDERDHERHHQFMKNPLEIYNKYIKLYCFGEKYIDALELELIQDILRDKMTCSKAVHGSIFTKYRSLQGLQNEVLSNIFLNYPLMAAHYLSLVLLKEAVVFLVCLKTGMPYEEANERCASTERAVQKQS</sequence>
<feature type="region of interest" description="Disordered" evidence="5">
    <location>
        <begin position="245"/>
        <end position="283"/>
    </location>
</feature>
<keyword evidence="4" id="KW-0479">Metal-binding</keyword>
<dbReference type="RefSeq" id="XP_022331885.1">
    <property type="nucleotide sequence ID" value="XM_022476177.1"/>
</dbReference>
<dbReference type="GO" id="GO:0008270">
    <property type="term" value="F:zinc ion binding"/>
    <property type="evidence" value="ECO:0007669"/>
    <property type="project" value="UniProtKB-KW"/>
</dbReference>
<evidence type="ECO:0000259" key="7">
    <source>
        <dbReference type="PROSITE" id="PS50966"/>
    </source>
</evidence>
<protein>
    <submittedName>
        <fullName evidence="9">Uncharacterized protein LOC111129710</fullName>
    </submittedName>
</protein>
<dbReference type="PANTHER" id="PTHR47456">
    <property type="entry name" value="PHD-TYPE DOMAIN-CONTAINING PROTEIN"/>
    <property type="match status" value="1"/>
</dbReference>
<evidence type="ECO:0000313" key="9">
    <source>
        <dbReference type="RefSeq" id="XP_022331885.1"/>
    </source>
</evidence>
<dbReference type="Proteomes" id="UP000694844">
    <property type="component" value="Chromosome 4"/>
</dbReference>
<organism evidence="8 9">
    <name type="scientific">Crassostrea virginica</name>
    <name type="common">Eastern oyster</name>
    <dbReference type="NCBI Taxonomy" id="6565"/>
    <lineage>
        <taxon>Eukaryota</taxon>
        <taxon>Metazoa</taxon>
        <taxon>Spiralia</taxon>
        <taxon>Lophotrochozoa</taxon>
        <taxon>Mollusca</taxon>
        <taxon>Bivalvia</taxon>
        <taxon>Autobranchia</taxon>
        <taxon>Pteriomorphia</taxon>
        <taxon>Ostreida</taxon>
        <taxon>Ostreoidea</taxon>
        <taxon>Ostreidae</taxon>
        <taxon>Crassostrea</taxon>
    </lineage>
</organism>
<feature type="domain" description="SWIM-type" evidence="7">
    <location>
        <begin position="173"/>
        <end position="207"/>
    </location>
</feature>
<keyword evidence="3" id="KW-0378">Hydrolase</keyword>
<dbReference type="SUPFAM" id="SSF54001">
    <property type="entry name" value="Cysteine proteinases"/>
    <property type="match status" value="1"/>
</dbReference>
<dbReference type="OrthoDB" id="6123925at2759"/>
<dbReference type="GeneID" id="111129710"/>
<comment type="similarity">
    <text evidence="1">Belongs to the peptidase C48 family.</text>
</comment>
<gene>
    <name evidence="9" type="primary">LOC111129710</name>
</gene>
<dbReference type="GO" id="GO:0006508">
    <property type="term" value="P:proteolysis"/>
    <property type="evidence" value="ECO:0007669"/>
    <property type="project" value="UniProtKB-KW"/>
</dbReference>
<dbReference type="InterPro" id="IPR003653">
    <property type="entry name" value="Peptidase_C48_C"/>
</dbReference>
<dbReference type="InterPro" id="IPR011011">
    <property type="entry name" value="Znf_FYVE_PHD"/>
</dbReference>
<dbReference type="GO" id="GO:0008234">
    <property type="term" value="F:cysteine-type peptidase activity"/>
    <property type="evidence" value="ECO:0007669"/>
    <property type="project" value="InterPro"/>
</dbReference>